<evidence type="ECO:0000256" key="1">
    <source>
        <dbReference type="SAM" id="MobiDB-lite"/>
    </source>
</evidence>
<dbReference type="RefSeq" id="WP_094200262.1">
    <property type="nucleotide sequence ID" value="NZ_NBIM01000001.1"/>
</dbReference>
<dbReference type="PIRSF" id="PIRSF016481">
    <property type="entry name" value="Pilus_assembly_PilP"/>
    <property type="match status" value="1"/>
</dbReference>
<organism evidence="2 3">
    <name type="scientific">Oceanimonas doudoroffii</name>
    <dbReference type="NCBI Taxonomy" id="84158"/>
    <lineage>
        <taxon>Bacteria</taxon>
        <taxon>Pseudomonadati</taxon>
        <taxon>Pseudomonadota</taxon>
        <taxon>Gammaproteobacteria</taxon>
        <taxon>Aeromonadales</taxon>
        <taxon>Aeromonadaceae</taxon>
        <taxon>Oceanimonas</taxon>
    </lineage>
</organism>
<gene>
    <name evidence="2" type="ORF">B6S08_08390</name>
</gene>
<dbReference type="PROSITE" id="PS51257">
    <property type="entry name" value="PROKAR_LIPOPROTEIN"/>
    <property type="match status" value="1"/>
</dbReference>
<feature type="region of interest" description="Disordered" evidence="1">
    <location>
        <begin position="50"/>
        <end position="73"/>
    </location>
</feature>
<sequence length="172" mass="19341">MNRVLLLSLLLMLTACSEQDDLRQYVAQVRSRPAVPPEPVPEVNQYVPEDYRPDERRSPFVSPKPEGVVQEKQGPVNCEQPNLQRAREPLEQYSLSNLYLRGTLQNAGGIKALISAQDGETHIIDIGHHMGLNHGRVIRIERDGVTLQEFVPDGRGCWNKRETALELALGQP</sequence>
<accession>A0A233RJB2</accession>
<evidence type="ECO:0000313" key="3">
    <source>
        <dbReference type="Proteomes" id="UP000242757"/>
    </source>
</evidence>
<dbReference type="Proteomes" id="UP000242757">
    <property type="component" value="Unassembled WGS sequence"/>
</dbReference>
<reference evidence="2 3" key="1">
    <citation type="submission" date="2017-08" db="EMBL/GenBank/DDBJ databases">
        <title>A Genome Sequence of Oceanimonas doudoroffii ATCC 27123T.</title>
        <authorList>
            <person name="Brennan M.A."/>
            <person name="Maclea K.S."/>
            <person name="Mcclelland W.D."/>
            <person name="Trachtenberg A.M."/>
        </authorList>
    </citation>
    <scope>NUCLEOTIDE SEQUENCE [LARGE SCALE GENOMIC DNA]</scope>
    <source>
        <strain evidence="2 3">ATCC 27123</strain>
    </source>
</reference>
<keyword evidence="3" id="KW-1185">Reference proteome</keyword>
<proteinExistence type="predicted"/>
<evidence type="ECO:0000313" key="2">
    <source>
        <dbReference type="EMBL" id="OXY83488.1"/>
    </source>
</evidence>
<dbReference type="OrthoDB" id="5296580at2"/>
<protein>
    <recommendedName>
        <fullName evidence="4">Pilus assembly protein PilP</fullName>
    </recommendedName>
</protein>
<dbReference type="Gene3D" id="2.30.30.830">
    <property type="match status" value="1"/>
</dbReference>
<dbReference type="InterPro" id="IPR007446">
    <property type="entry name" value="PilP"/>
</dbReference>
<name>A0A233RJB2_9GAMM</name>
<dbReference type="AlphaFoldDB" id="A0A233RJB2"/>
<evidence type="ECO:0008006" key="4">
    <source>
        <dbReference type="Google" id="ProtNLM"/>
    </source>
</evidence>
<comment type="caution">
    <text evidence="2">The sequence shown here is derived from an EMBL/GenBank/DDBJ whole genome shotgun (WGS) entry which is preliminary data.</text>
</comment>
<dbReference type="EMBL" id="NBIM01000001">
    <property type="protein sequence ID" value="OXY83488.1"/>
    <property type="molecule type" value="Genomic_DNA"/>
</dbReference>
<dbReference type="Pfam" id="PF04351">
    <property type="entry name" value="PilP"/>
    <property type="match status" value="1"/>
</dbReference>